<accession>A0ACC0XLY7</accession>
<proteinExistence type="predicted"/>
<sequence length="67" mass="7402">MSNDRTLEIVGIGTVKLKLFDGIIRTIQGVRHVKGLKKNLLSLGQLDDLGCKSHIENEIMKIVNACL</sequence>
<organism evidence="1 2">
    <name type="scientific">Pistacia integerrima</name>
    <dbReference type="NCBI Taxonomy" id="434235"/>
    <lineage>
        <taxon>Eukaryota</taxon>
        <taxon>Viridiplantae</taxon>
        <taxon>Streptophyta</taxon>
        <taxon>Embryophyta</taxon>
        <taxon>Tracheophyta</taxon>
        <taxon>Spermatophyta</taxon>
        <taxon>Magnoliopsida</taxon>
        <taxon>eudicotyledons</taxon>
        <taxon>Gunneridae</taxon>
        <taxon>Pentapetalae</taxon>
        <taxon>rosids</taxon>
        <taxon>malvids</taxon>
        <taxon>Sapindales</taxon>
        <taxon>Anacardiaceae</taxon>
        <taxon>Pistacia</taxon>
    </lineage>
</organism>
<comment type="caution">
    <text evidence="1">The sequence shown here is derived from an EMBL/GenBank/DDBJ whole genome shotgun (WGS) entry which is preliminary data.</text>
</comment>
<protein>
    <submittedName>
        <fullName evidence="1">Uncharacterized protein</fullName>
    </submittedName>
</protein>
<dbReference type="Proteomes" id="UP001163603">
    <property type="component" value="Chromosome 12"/>
</dbReference>
<name>A0ACC0XLY7_9ROSI</name>
<evidence type="ECO:0000313" key="1">
    <source>
        <dbReference type="EMBL" id="KAJ0018181.1"/>
    </source>
</evidence>
<keyword evidence="2" id="KW-1185">Reference proteome</keyword>
<evidence type="ECO:0000313" key="2">
    <source>
        <dbReference type="Proteomes" id="UP001163603"/>
    </source>
</evidence>
<dbReference type="EMBL" id="CM047747">
    <property type="protein sequence ID" value="KAJ0018181.1"/>
    <property type="molecule type" value="Genomic_DNA"/>
</dbReference>
<gene>
    <name evidence="1" type="ORF">Pint_10108</name>
</gene>
<reference evidence="2" key="1">
    <citation type="journal article" date="2023" name="G3 (Bethesda)">
        <title>Genome assembly and association tests identify interacting loci associated with vigor, precocity, and sex in interspecific pistachio rootstocks.</title>
        <authorList>
            <person name="Palmer W."/>
            <person name="Jacygrad E."/>
            <person name="Sagayaradj S."/>
            <person name="Cavanaugh K."/>
            <person name="Han R."/>
            <person name="Bertier L."/>
            <person name="Beede B."/>
            <person name="Kafkas S."/>
            <person name="Golino D."/>
            <person name="Preece J."/>
            <person name="Michelmore R."/>
        </authorList>
    </citation>
    <scope>NUCLEOTIDE SEQUENCE [LARGE SCALE GENOMIC DNA]</scope>
</reference>